<proteinExistence type="predicted"/>
<dbReference type="AlphaFoldDB" id="A0A0S3SJ75"/>
<sequence>MTLRSNINQVPKILQRMLYPVVSLLLGQHLNWIGCPHLREDLLKDATLQPILQQCLNTGSSDNKYSCTNDLLLWRNRLVVPQHSGIIPLILKEYHDTMVGGHSGIAKTAKRICSQFYWPNMHKQIRHYVLNCTICQQAKTTNTLPA</sequence>
<keyword evidence="3" id="KW-1185">Reference proteome</keyword>
<dbReference type="Gene3D" id="1.10.340.70">
    <property type="match status" value="1"/>
</dbReference>
<dbReference type="EMBL" id="AP015040">
    <property type="protein sequence ID" value="BAT92882.1"/>
    <property type="molecule type" value="Genomic_DNA"/>
</dbReference>
<protein>
    <recommendedName>
        <fullName evidence="1">Integrase zinc-binding domain-containing protein</fullName>
    </recommendedName>
</protein>
<evidence type="ECO:0000259" key="1">
    <source>
        <dbReference type="Pfam" id="PF17921"/>
    </source>
</evidence>
<dbReference type="Pfam" id="PF17921">
    <property type="entry name" value="Integrase_H2C2"/>
    <property type="match status" value="1"/>
</dbReference>
<dbReference type="PANTHER" id="PTHR37984">
    <property type="entry name" value="PROTEIN CBG26694"/>
    <property type="match status" value="1"/>
</dbReference>
<feature type="domain" description="Integrase zinc-binding" evidence="1">
    <location>
        <begin position="87"/>
        <end position="140"/>
    </location>
</feature>
<dbReference type="FunFam" id="1.10.340.70:FF:000001">
    <property type="entry name" value="Retrovirus-related Pol polyprotein from transposon gypsy-like Protein"/>
    <property type="match status" value="1"/>
</dbReference>
<dbReference type="OrthoDB" id="1938712at2759"/>
<gene>
    <name evidence="2" type="primary">Vigan.07G174000</name>
    <name evidence="2" type="ORF">VIGAN_07174000</name>
</gene>
<dbReference type="Proteomes" id="UP000291084">
    <property type="component" value="Chromosome 7"/>
</dbReference>
<dbReference type="InterPro" id="IPR041588">
    <property type="entry name" value="Integrase_H2C2"/>
</dbReference>
<evidence type="ECO:0000313" key="2">
    <source>
        <dbReference type="EMBL" id="BAT92882.1"/>
    </source>
</evidence>
<accession>A0A0S3SJ75</accession>
<name>A0A0S3SJ75_PHAAN</name>
<evidence type="ECO:0000313" key="3">
    <source>
        <dbReference type="Proteomes" id="UP000291084"/>
    </source>
</evidence>
<organism evidence="2 3">
    <name type="scientific">Vigna angularis var. angularis</name>
    <dbReference type="NCBI Taxonomy" id="157739"/>
    <lineage>
        <taxon>Eukaryota</taxon>
        <taxon>Viridiplantae</taxon>
        <taxon>Streptophyta</taxon>
        <taxon>Embryophyta</taxon>
        <taxon>Tracheophyta</taxon>
        <taxon>Spermatophyta</taxon>
        <taxon>Magnoliopsida</taxon>
        <taxon>eudicotyledons</taxon>
        <taxon>Gunneridae</taxon>
        <taxon>Pentapetalae</taxon>
        <taxon>rosids</taxon>
        <taxon>fabids</taxon>
        <taxon>Fabales</taxon>
        <taxon>Fabaceae</taxon>
        <taxon>Papilionoideae</taxon>
        <taxon>50 kb inversion clade</taxon>
        <taxon>NPAAA clade</taxon>
        <taxon>indigoferoid/millettioid clade</taxon>
        <taxon>Phaseoleae</taxon>
        <taxon>Vigna</taxon>
    </lineage>
</organism>
<reference evidence="2 3" key="1">
    <citation type="journal article" date="2015" name="Sci. Rep.">
        <title>The power of single molecule real-time sequencing technology in the de novo assembly of a eukaryotic genome.</title>
        <authorList>
            <person name="Sakai H."/>
            <person name="Naito K."/>
            <person name="Ogiso-Tanaka E."/>
            <person name="Takahashi Y."/>
            <person name="Iseki K."/>
            <person name="Muto C."/>
            <person name="Satou K."/>
            <person name="Teruya K."/>
            <person name="Shiroma A."/>
            <person name="Shimoji M."/>
            <person name="Hirano T."/>
            <person name="Itoh T."/>
            <person name="Kaga A."/>
            <person name="Tomooka N."/>
        </authorList>
    </citation>
    <scope>NUCLEOTIDE SEQUENCE [LARGE SCALE GENOMIC DNA]</scope>
    <source>
        <strain evidence="3">cv. Shumari</strain>
    </source>
</reference>
<dbReference type="InterPro" id="IPR050951">
    <property type="entry name" value="Retrovirus_Pol_polyprotein"/>
</dbReference>
<dbReference type="PANTHER" id="PTHR37984:SF15">
    <property type="entry name" value="INTEGRASE CATALYTIC DOMAIN-CONTAINING PROTEIN"/>
    <property type="match status" value="1"/>
</dbReference>
<feature type="non-terminal residue" evidence="2">
    <location>
        <position position="146"/>
    </location>
</feature>